<name>A0AAW8D6X5_9BURK</name>
<sequence>MNASPVSLPCFWSQLTTRDFAALDVAATVAVLPLGATEQHGPHLPLGVDTVLADGIVAASLPLLPADLPVLFLPTQQIGLSPEHARFAGTLTLSAETLIRMWNEIGAGVARAGVKKLVLFNAHGGHVGAMDIVARELRAAHGLIVYSVSWFNLPLGDAGAQFSAGEHRFGVHAGEIETSMMLALTPQLVRMGEAKDFRSTSEQRAADYAILGNGKSAKLGWAMEDYNAEGAAGNAAAATAAKGQAVIDAAAHQLALLLAEVSCLPLDTANTQPLP</sequence>
<organism evidence="6 7">
    <name type="scientific">Variovorax boronicumulans</name>
    <dbReference type="NCBI Taxonomy" id="436515"/>
    <lineage>
        <taxon>Bacteria</taxon>
        <taxon>Pseudomonadati</taxon>
        <taxon>Pseudomonadota</taxon>
        <taxon>Betaproteobacteria</taxon>
        <taxon>Burkholderiales</taxon>
        <taxon>Comamonadaceae</taxon>
        <taxon>Variovorax</taxon>
    </lineage>
</organism>
<reference evidence="6" key="1">
    <citation type="submission" date="2023-07" db="EMBL/GenBank/DDBJ databases">
        <title>Sorghum-associated microbial communities from plants grown in Nebraska, USA.</title>
        <authorList>
            <person name="Schachtman D."/>
        </authorList>
    </citation>
    <scope>NUCLEOTIDE SEQUENCE</scope>
    <source>
        <strain evidence="6">DS3754</strain>
    </source>
</reference>
<dbReference type="AlphaFoldDB" id="A0AAW8D6X5"/>
<dbReference type="EC" id="3.5.2.10" evidence="6"/>
<dbReference type="GO" id="GO:0016811">
    <property type="term" value="F:hydrolase activity, acting on carbon-nitrogen (but not peptide) bonds, in linear amides"/>
    <property type="evidence" value="ECO:0007669"/>
    <property type="project" value="TreeGrafter"/>
</dbReference>
<dbReference type="InterPro" id="IPR003785">
    <property type="entry name" value="Creatininase/forma_Hydrolase"/>
</dbReference>
<evidence type="ECO:0000256" key="3">
    <source>
        <dbReference type="ARBA" id="ARBA00022801"/>
    </source>
</evidence>
<evidence type="ECO:0000256" key="1">
    <source>
        <dbReference type="ARBA" id="ARBA00001947"/>
    </source>
</evidence>
<dbReference type="PANTHER" id="PTHR35005:SF1">
    <property type="entry name" value="2-AMINO-5-FORMYLAMINO-6-RIBOSYLAMINOPYRIMIDIN-4(3H)-ONE 5'-MONOPHOSPHATE DEFORMYLASE"/>
    <property type="match status" value="1"/>
</dbReference>
<comment type="similarity">
    <text evidence="5">Belongs to the creatininase superfamily.</text>
</comment>
<dbReference type="PANTHER" id="PTHR35005">
    <property type="entry name" value="3-DEHYDRO-SCYLLO-INOSOSE HYDROLASE"/>
    <property type="match status" value="1"/>
</dbReference>
<evidence type="ECO:0000256" key="4">
    <source>
        <dbReference type="ARBA" id="ARBA00022833"/>
    </source>
</evidence>
<dbReference type="InterPro" id="IPR024087">
    <property type="entry name" value="Creatininase-like_sf"/>
</dbReference>
<proteinExistence type="inferred from homology"/>
<dbReference type="GO" id="GO:0046872">
    <property type="term" value="F:metal ion binding"/>
    <property type="evidence" value="ECO:0007669"/>
    <property type="project" value="UniProtKB-KW"/>
</dbReference>
<evidence type="ECO:0000256" key="5">
    <source>
        <dbReference type="ARBA" id="ARBA00024029"/>
    </source>
</evidence>
<dbReference type="SUPFAM" id="SSF102215">
    <property type="entry name" value="Creatininase"/>
    <property type="match status" value="1"/>
</dbReference>
<dbReference type="RefSeq" id="WP_307686364.1">
    <property type="nucleotide sequence ID" value="NZ_JAUSRD010000014.1"/>
</dbReference>
<keyword evidence="4" id="KW-0862">Zinc</keyword>
<evidence type="ECO:0000313" key="7">
    <source>
        <dbReference type="Proteomes" id="UP001242045"/>
    </source>
</evidence>
<dbReference type="Gene3D" id="3.40.50.10310">
    <property type="entry name" value="Creatininase"/>
    <property type="match status" value="1"/>
</dbReference>
<keyword evidence="3 6" id="KW-0378">Hydrolase</keyword>
<dbReference type="EMBL" id="JAUSRD010000014">
    <property type="protein sequence ID" value="MDP9895833.1"/>
    <property type="molecule type" value="Genomic_DNA"/>
</dbReference>
<accession>A0AAW8D6X5</accession>
<gene>
    <name evidence="6" type="ORF">J2W31_004960</name>
</gene>
<comment type="cofactor">
    <cofactor evidence="1">
        <name>Zn(2+)</name>
        <dbReference type="ChEBI" id="CHEBI:29105"/>
    </cofactor>
</comment>
<dbReference type="Proteomes" id="UP001242045">
    <property type="component" value="Unassembled WGS sequence"/>
</dbReference>
<evidence type="ECO:0000256" key="2">
    <source>
        <dbReference type="ARBA" id="ARBA00022723"/>
    </source>
</evidence>
<keyword evidence="2" id="KW-0479">Metal-binding</keyword>
<evidence type="ECO:0000313" key="6">
    <source>
        <dbReference type="EMBL" id="MDP9895833.1"/>
    </source>
</evidence>
<dbReference type="GO" id="GO:0047789">
    <property type="term" value="F:creatininase activity"/>
    <property type="evidence" value="ECO:0007669"/>
    <property type="project" value="UniProtKB-EC"/>
</dbReference>
<comment type="caution">
    <text evidence="6">The sequence shown here is derived from an EMBL/GenBank/DDBJ whole genome shotgun (WGS) entry which is preliminary data.</text>
</comment>
<dbReference type="Pfam" id="PF02633">
    <property type="entry name" value="Creatininase"/>
    <property type="match status" value="1"/>
</dbReference>
<protein>
    <submittedName>
        <fullName evidence="6">Creatinine amidohydrolase</fullName>
        <ecNumber evidence="6">3.5.2.10</ecNumber>
    </submittedName>
</protein>
<dbReference type="GO" id="GO:0009231">
    <property type="term" value="P:riboflavin biosynthetic process"/>
    <property type="evidence" value="ECO:0007669"/>
    <property type="project" value="TreeGrafter"/>
</dbReference>